<dbReference type="SMART" id="SM00506">
    <property type="entry name" value="A1pp"/>
    <property type="match status" value="1"/>
</dbReference>
<feature type="domain" description="Macro" evidence="1">
    <location>
        <begin position="164"/>
        <end position="339"/>
    </location>
</feature>
<organism evidence="2 3">
    <name type="scientific">Trachymyrmex cornetzi</name>
    <dbReference type="NCBI Taxonomy" id="471704"/>
    <lineage>
        <taxon>Eukaryota</taxon>
        <taxon>Metazoa</taxon>
        <taxon>Ecdysozoa</taxon>
        <taxon>Arthropoda</taxon>
        <taxon>Hexapoda</taxon>
        <taxon>Insecta</taxon>
        <taxon>Pterygota</taxon>
        <taxon>Neoptera</taxon>
        <taxon>Endopterygota</taxon>
        <taxon>Hymenoptera</taxon>
        <taxon>Apocrita</taxon>
        <taxon>Aculeata</taxon>
        <taxon>Formicoidea</taxon>
        <taxon>Formicidae</taxon>
        <taxon>Myrmicinae</taxon>
        <taxon>Trachymyrmex</taxon>
    </lineage>
</organism>
<dbReference type="GO" id="GO:0005654">
    <property type="term" value="C:nucleoplasm"/>
    <property type="evidence" value="ECO:0007669"/>
    <property type="project" value="TreeGrafter"/>
</dbReference>
<dbReference type="Pfam" id="PF01661">
    <property type="entry name" value="Macro"/>
    <property type="match status" value="1"/>
</dbReference>
<protein>
    <submittedName>
        <fullName evidence="2">MACRO domain-containing protein 2</fullName>
    </submittedName>
</protein>
<dbReference type="Gene3D" id="3.40.220.10">
    <property type="entry name" value="Leucine Aminopeptidase, subunit E, domain 1"/>
    <property type="match status" value="1"/>
</dbReference>
<dbReference type="SUPFAM" id="SSF52949">
    <property type="entry name" value="Macro domain-like"/>
    <property type="match status" value="1"/>
</dbReference>
<dbReference type="PANTHER" id="PTHR11106">
    <property type="entry name" value="GANGLIOSIDE INDUCED DIFFERENTIATION ASSOCIATED PROTEIN 2-RELATED"/>
    <property type="match status" value="1"/>
</dbReference>
<dbReference type="EMBL" id="KQ981153">
    <property type="protein sequence ID" value="KYN08928.1"/>
    <property type="molecule type" value="Genomic_DNA"/>
</dbReference>
<gene>
    <name evidence="2" type="ORF">ALC57_18894</name>
</gene>
<evidence type="ECO:0000313" key="2">
    <source>
        <dbReference type="EMBL" id="KYN08928.1"/>
    </source>
</evidence>
<accession>A0A195D7T8</accession>
<proteinExistence type="predicted"/>
<keyword evidence="3" id="KW-1185">Reference proteome</keyword>
<dbReference type="GO" id="GO:0042278">
    <property type="term" value="P:purine nucleoside metabolic process"/>
    <property type="evidence" value="ECO:0007669"/>
    <property type="project" value="TreeGrafter"/>
</dbReference>
<dbReference type="InterPro" id="IPR043472">
    <property type="entry name" value="Macro_dom-like"/>
</dbReference>
<dbReference type="STRING" id="471704.A0A195D7T8"/>
<dbReference type="PROSITE" id="PS51154">
    <property type="entry name" value="MACRO"/>
    <property type="match status" value="1"/>
</dbReference>
<name>A0A195D7T8_9HYME</name>
<reference evidence="2 3" key="1">
    <citation type="submission" date="2015-09" db="EMBL/GenBank/DDBJ databases">
        <title>Trachymyrmex cornetzi WGS genome.</title>
        <authorList>
            <person name="Nygaard S."/>
            <person name="Hu H."/>
            <person name="Boomsma J."/>
            <person name="Zhang G."/>
        </authorList>
    </citation>
    <scope>NUCLEOTIDE SEQUENCE [LARGE SCALE GENOMIC DNA]</scope>
    <source>
        <strain evidence="2">Tcor2-1</strain>
        <tissue evidence="2">Whole body</tissue>
    </source>
</reference>
<dbReference type="AlphaFoldDB" id="A0A195D7T8"/>
<dbReference type="CDD" id="cd02908">
    <property type="entry name" value="Macro_OAADPr_deacetylase"/>
    <property type="match status" value="1"/>
</dbReference>
<evidence type="ECO:0000259" key="1">
    <source>
        <dbReference type="PROSITE" id="PS51154"/>
    </source>
</evidence>
<dbReference type="Proteomes" id="UP000078492">
    <property type="component" value="Unassembled WGS sequence"/>
</dbReference>
<evidence type="ECO:0000313" key="3">
    <source>
        <dbReference type="Proteomes" id="UP000078492"/>
    </source>
</evidence>
<dbReference type="PANTHER" id="PTHR11106:SF27">
    <property type="entry name" value="MACRO DOMAIN-CONTAINING PROTEIN"/>
    <property type="match status" value="1"/>
</dbReference>
<dbReference type="NCBIfam" id="NF001664">
    <property type="entry name" value="PRK00431.1-6"/>
    <property type="match status" value="1"/>
</dbReference>
<dbReference type="InterPro" id="IPR002589">
    <property type="entry name" value="Macro_dom"/>
</dbReference>
<sequence length="342" mass="38127">MSNYTYVTSSTKLKFPGEKRRNLKALGFNSSNPVTTPHRRCVSCSRGVIVRRIYAPLKLISSNNKPGREVTKGARSQRDGTAATVVSCSFRSTRILGNFLLRNSSASIEPKGKMSFEDEKQRFMNMPPEEKRGFYKGEVITLEQISTWSEYWDKNKSNITKAVEKAEKVDETLAKKVCMWQGDITSLEIDAIVNAANSSLLGGGGVDGAIHRAAGPYLRKECATLKGCKVGEAKITGGYELPAKYIIHTVGPQGEKPDKLKECYENSLTLAKENRLRTIAFPCISTGIYGYPQRPAAKVAISTVKKFLLDNKDTVDRVIFCLFMDTDKDIYEELLQKYFALD</sequence>
<dbReference type="GO" id="GO:0140291">
    <property type="term" value="P:peptidyl-glutamate ADP-deribosylation"/>
    <property type="evidence" value="ECO:0007669"/>
    <property type="project" value="TreeGrafter"/>
</dbReference>
<dbReference type="GO" id="GO:0140293">
    <property type="term" value="F:ADP-ribosylglutamate hydrolase activity"/>
    <property type="evidence" value="ECO:0007669"/>
    <property type="project" value="TreeGrafter"/>
</dbReference>
<dbReference type="GO" id="GO:0006974">
    <property type="term" value="P:DNA damage response"/>
    <property type="evidence" value="ECO:0007669"/>
    <property type="project" value="TreeGrafter"/>
</dbReference>